<dbReference type="CTD" id="163782"/>
<gene>
    <name evidence="13" type="primary">KANK4</name>
</gene>
<keyword evidence="5 10" id="KW-0175">Coiled coil</keyword>
<evidence type="ECO:0000256" key="9">
    <source>
        <dbReference type="PROSITE-ProRule" id="PRU00023"/>
    </source>
</evidence>
<keyword evidence="12" id="KW-1185">Reference proteome</keyword>
<evidence type="ECO:0000256" key="3">
    <source>
        <dbReference type="ARBA" id="ARBA00022737"/>
    </source>
</evidence>
<evidence type="ECO:0000256" key="7">
    <source>
        <dbReference type="ARBA" id="ARBA00069254"/>
    </source>
</evidence>
<reference evidence="13" key="1">
    <citation type="submission" date="2025-08" db="UniProtKB">
        <authorList>
            <consortium name="RefSeq"/>
        </authorList>
    </citation>
    <scope>IDENTIFICATION</scope>
    <source>
        <tissue evidence="13">Spleen</tissue>
    </source>
</reference>
<dbReference type="Pfam" id="PF12075">
    <property type="entry name" value="KN_motif"/>
    <property type="match status" value="1"/>
</dbReference>
<feature type="repeat" description="ANK" evidence="9">
    <location>
        <begin position="936"/>
        <end position="968"/>
    </location>
</feature>
<feature type="coiled-coil region" evidence="10">
    <location>
        <begin position="366"/>
        <end position="414"/>
    </location>
</feature>
<evidence type="ECO:0000256" key="11">
    <source>
        <dbReference type="SAM" id="MobiDB-lite"/>
    </source>
</evidence>
<dbReference type="Pfam" id="PF12796">
    <property type="entry name" value="Ank_2"/>
    <property type="match status" value="2"/>
</dbReference>
<name>A0A9B0TBQ7_CHRAS</name>
<dbReference type="GO" id="GO:0030837">
    <property type="term" value="P:negative regulation of actin filament polymerization"/>
    <property type="evidence" value="ECO:0007669"/>
    <property type="project" value="InterPro"/>
</dbReference>
<dbReference type="OrthoDB" id="5406014at2759"/>
<accession>A0A9B0TBQ7</accession>
<evidence type="ECO:0000313" key="13">
    <source>
        <dbReference type="RefSeq" id="XP_006862566.1"/>
    </source>
</evidence>
<feature type="region of interest" description="Disordered" evidence="11">
    <location>
        <begin position="512"/>
        <end position="568"/>
    </location>
</feature>
<proteinExistence type="predicted"/>
<dbReference type="Gene3D" id="1.25.40.20">
    <property type="entry name" value="Ankyrin repeat-containing domain"/>
    <property type="match status" value="1"/>
</dbReference>
<dbReference type="PANTHER" id="PTHR24168">
    <property type="entry name" value="KN MOTIF AND ANKYRIN REPEAT DOMAIN-CONTAINING"/>
    <property type="match status" value="1"/>
</dbReference>
<protein>
    <recommendedName>
        <fullName evidence="7">KN motif and ankyrin repeat domain-containing protein 4</fullName>
    </recommendedName>
    <alternativeName>
        <fullName evidence="8">Ankyrin repeat domain-containing protein 38</fullName>
    </alternativeName>
</protein>
<dbReference type="PANTHER" id="PTHR24168:SF24">
    <property type="entry name" value="KN MOTIF AND ANKYRIN REPEAT DOMAIN-CONTAINING PROTEIN 4"/>
    <property type="match status" value="1"/>
</dbReference>
<dbReference type="AlphaFoldDB" id="A0A9B0TBQ7"/>
<evidence type="ECO:0000313" key="12">
    <source>
        <dbReference type="Proteomes" id="UP000504623"/>
    </source>
</evidence>
<dbReference type="SMART" id="SM00248">
    <property type="entry name" value="ANK"/>
    <property type="match status" value="4"/>
</dbReference>
<feature type="repeat" description="ANK" evidence="9">
    <location>
        <begin position="864"/>
        <end position="888"/>
    </location>
</feature>
<dbReference type="SUPFAM" id="SSF48403">
    <property type="entry name" value="Ankyrin repeat"/>
    <property type="match status" value="1"/>
</dbReference>
<feature type="repeat" description="ANK" evidence="9">
    <location>
        <begin position="969"/>
        <end position="990"/>
    </location>
</feature>
<evidence type="ECO:0000256" key="8">
    <source>
        <dbReference type="ARBA" id="ARBA00078857"/>
    </source>
</evidence>
<dbReference type="PROSITE" id="PS50297">
    <property type="entry name" value="ANK_REP_REGION"/>
    <property type="match status" value="3"/>
</dbReference>
<evidence type="ECO:0000256" key="6">
    <source>
        <dbReference type="ARBA" id="ARBA00059781"/>
    </source>
</evidence>
<feature type="region of interest" description="Disordered" evidence="11">
    <location>
        <begin position="68"/>
        <end position="89"/>
    </location>
</feature>
<evidence type="ECO:0000256" key="4">
    <source>
        <dbReference type="ARBA" id="ARBA00023043"/>
    </source>
</evidence>
<feature type="region of interest" description="Disordered" evidence="11">
    <location>
        <begin position="250"/>
        <end position="280"/>
    </location>
</feature>
<dbReference type="GO" id="GO:0005737">
    <property type="term" value="C:cytoplasm"/>
    <property type="evidence" value="ECO:0007669"/>
    <property type="project" value="UniProtKB-SubCell"/>
</dbReference>
<feature type="region of interest" description="Disordered" evidence="11">
    <location>
        <begin position="626"/>
        <end position="645"/>
    </location>
</feature>
<organism evidence="12 13">
    <name type="scientific">Chrysochloris asiatica</name>
    <name type="common">Cape golden mole</name>
    <dbReference type="NCBI Taxonomy" id="185453"/>
    <lineage>
        <taxon>Eukaryota</taxon>
        <taxon>Metazoa</taxon>
        <taxon>Chordata</taxon>
        <taxon>Craniata</taxon>
        <taxon>Vertebrata</taxon>
        <taxon>Euteleostomi</taxon>
        <taxon>Mammalia</taxon>
        <taxon>Eutheria</taxon>
        <taxon>Afrotheria</taxon>
        <taxon>Chrysochloridae</taxon>
        <taxon>Chrysochlorinae</taxon>
        <taxon>Chrysochloris</taxon>
    </lineage>
</organism>
<feature type="region of interest" description="Disordered" evidence="11">
    <location>
        <begin position="457"/>
        <end position="500"/>
    </location>
</feature>
<feature type="compositionally biased region" description="Polar residues" evidence="11">
    <location>
        <begin position="524"/>
        <end position="543"/>
    </location>
</feature>
<evidence type="ECO:0000256" key="2">
    <source>
        <dbReference type="ARBA" id="ARBA00022490"/>
    </source>
</evidence>
<evidence type="ECO:0000256" key="1">
    <source>
        <dbReference type="ARBA" id="ARBA00004496"/>
    </source>
</evidence>
<feature type="compositionally biased region" description="Basic and acidic residues" evidence="11">
    <location>
        <begin position="1"/>
        <end position="21"/>
    </location>
</feature>
<feature type="region of interest" description="Disordered" evidence="11">
    <location>
        <begin position="1"/>
        <end position="27"/>
    </location>
</feature>
<dbReference type="InterPro" id="IPR036770">
    <property type="entry name" value="Ankyrin_rpt-contain_sf"/>
</dbReference>
<keyword evidence="4 9" id="KW-0040">ANK repeat</keyword>
<dbReference type="GeneID" id="102838706"/>
<dbReference type="FunFam" id="1.25.40.20:FF:000135">
    <property type="entry name" value="KN motif and ankyrin repeat domains 4"/>
    <property type="match status" value="1"/>
</dbReference>
<feature type="compositionally biased region" description="Basic and acidic residues" evidence="11">
    <location>
        <begin position="701"/>
        <end position="719"/>
    </location>
</feature>
<evidence type="ECO:0000256" key="10">
    <source>
        <dbReference type="SAM" id="Coils"/>
    </source>
</evidence>
<sequence>MDKTDAKNKSSQVDEEKDPPKSHPYSVETPYGFHLDLDFLKYVDDIEKGNTIRRIPIHRRTKQAKFSTLPRNFSLPDSGAQPHPALPHSNWSPAVLRKVSLGIEERAQTLPLGDSSHVSAGGSEVNYHRKALLAEATRQLETAPPEVAELFSGCGRPQLLRASSMPATLLQNKVSEESSTPSALSPPFTLPPLQGEGSVCEGTFSSVEGFAGLQSSSPQASTHPKVREVGDLLRESPKLVWEGATPLQGKEEAPNHLSFPGPPSLSQNALVEDANEEHEAREAEVTVTPGLPSPSPPPLPSPIPENELPLEEIELNISELPPPPPIEVDVRSVGLRVTEESLGLARVDPSSVSSLREQVTALEGELSGRSEELAQARAVLQQQEEEIKAREQMIQELECTVAQLEEKLSQENAKDTQGQTDAMVNTEPLHGLVIREFCDKSIGVNLLGMTNSESWEAKGEENDHLLGQGSQKPADQSPEEHALPPQLSLPHGPEMVLASPLPNSLSTELRIEEAESEQEGGPQGLTNETGGSSWSNIRKSSPTGKEEASPGLPGKECPERPPSSPTDVTIGQYVKKIQELLQEQWHCLEHGYPELASAIKQPASKLSSIQSQLLSSLNLLLSAYSAQAPPPAPTSSSPPMELSPSASLKSIMKKKDYGFRAGGNGTKKNLQFVGVNGGYETTSSEETSGEDSSPEDLSDSEAEKKCNGPEHKRGKDTHPSSEAMQSIPDDIHNAGQDSQLGEVLHAKAERHHLEGSETMLLRYNFVNFTDNMDLFKERPYFTKQGHIHSEEFLNACQALSQYLPETGTTTDRLLRQSLNTVSQEWFRISSRKSSNPAVVATYLRGVQSHSPHLLKLLVNLADGNGNTALHYSVSHSNFSIVKLLLETGFCNVDHQNKAGFTAVMITPLASAETSEDMAVVWKLLREGNVNIQASQGGQTALMLGVNHDREDMVQALLSCQADINLQDHDGLSALMLACHHGNMDMVRLLLAHPSCDSSLTDKAGRTALSIILKSPAHVEIAGLLQAHAEQRVKLNKPLLGIPLDGVDREILNSEKHIDVNASDTVLTIFELRRRFALLQGNGINWEIQSSEAHTPQCTLAEANYISYSNLMKEVNEPE</sequence>
<dbReference type="Proteomes" id="UP000504623">
    <property type="component" value="Unplaced"/>
</dbReference>
<dbReference type="InterPro" id="IPR021939">
    <property type="entry name" value="KN_motif"/>
</dbReference>
<dbReference type="GO" id="GO:0005856">
    <property type="term" value="C:cytoskeleton"/>
    <property type="evidence" value="ECO:0007669"/>
    <property type="project" value="TreeGrafter"/>
</dbReference>
<comment type="function">
    <text evidence="6">May be involved in the control of cytoskeleton formation by regulating actin polymerization.</text>
</comment>
<feature type="compositionally biased region" description="Acidic residues" evidence="11">
    <location>
        <begin position="687"/>
        <end position="700"/>
    </location>
</feature>
<dbReference type="InterPro" id="IPR047184">
    <property type="entry name" value="KANK1-4"/>
</dbReference>
<dbReference type="PROSITE" id="PS50088">
    <property type="entry name" value="ANK_REPEAT"/>
    <property type="match status" value="3"/>
</dbReference>
<keyword evidence="2" id="KW-0963">Cytoplasm</keyword>
<dbReference type="InterPro" id="IPR002110">
    <property type="entry name" value="Ankyrin_rpt"/>
</dbReference>
<comment type="subcellular location">
    <subcellularLocation>
        <location evidence="1">Cytoplasm</location>
    </subcellularLocation>
</comment>
<evidence type="ECO:0000256" key="5">
    <source>
        <dbReference type="ARBA" id="ARBA00023054"/>
    </source>
</evidence>
<keyword evidence="3" id="KW-0677">Repeat</keyword>
<dbReference type="RefSeq" id="XP_006862566.1">
    <property type="nucleotide sequence ID" value="XM_006862504.1"/>
</dbReference>
<feature type="region of interest" description="Disordered" evidence="11">
    <location>
        <begin position="670"/>
        <end position="735"/>
    </location>
</feature>